<accession>A0A167X900</accession>
<proteinExistence type="inferred from homology"/>
<evidence type="ECO:0000256" key="3">
    <source>
        <dbReference type="SAM" id="MobiDB-lite"/>
    </source>
</evidence>
<sequence length="220" mass="24787">MAPKKENSKKVAGNARKAEEAARKQALADQKKAAEEADKWSKGAKSNAKKEAAEAKKAEAARRKAERDAQLKEEEGAAPAKPKVPKSAQKKYMPNRPSKVTPLPTAEEPEIEKINNVVVPVNSSGYDVKKLEKLDPKGIERHPERRYKAALALYEERRLPEVEKEYPGLRKNQRLLIIKKEFERHPENPFNQLRVAYNASLDDVEQVIAYEKSGAKPDLE</sequence>
<feature type="domain" description="LSO1/LSO2" evidence="5">
    <location>
        <begin position="8"/>
        <end position="75"/>
    </location>
</feature>
<dbReference type="Proteomes" id="UP000242877">
    <property type="component" value="Unassembled WGS sequence"/>
</dbReference>
<feature type="compositionally biased region" description="Basic and acidic residues" evidence="3">
    <location>
        <begin position="29"/>
        <end position="41"/>
    </location>
</feature>
<dbReference type="InterPro" id="IPR054414">
    <property type="entry name" value="Ccdc124/Oxs1_C"/>
</dbReference>
<evidence type="ECO:0000256" key="2">
    <source>
        <dbReference type="ARBA" id="ARBA00023054"/>
    </source>
</evidence>
<dbReference type="PANTHER" id="PTHR21680">
    <property type="entry name" value="COILED-COIL DOMAIN-CONTAINING PROTEIN 124"/>
    <property type="match status" value="1"/>
</dbReference>
<dbReference type="AlphaFoldDB" id="A0A167X900"/>
<evidence type="ECO:0008006" key="8">
    <source>
        <dbReference type="Google" id="ProtNLM"/>
    </source>
</evidence>
<dbReference type="GO" id="GO:0005737">
    <property type="term" value="C:cytoplasm"/>
    <property type="evidence" value="ECO:0007669"/>
    <property type="project" value="EnsemblFungi"/>
</dbReference>
<organism evidence="6 7">
    <name type="scientific">Ascosphaera apis ARSEF 7405</name>
    <dbReference type="NCBI Taxonomy" id="392613"/>
    <lineage>
        <taxon>Eukaryota</taxon>
        <taxon>Fungi</taxon>
        <taxon>Dikarya</taxon>
        <taxon>Ascomycota</taxon>
        <taxon>Pezizomycotina</taxon>
        <taxon>Eurotiomycetes</taxon>
        <taxon>Eurotiomycetidae</taxon>
        <taxon>Onygenales</taxon>
        <taxon>Ascosphaeraceae</taxon>
        <taxon>Ascosphaera</taxon>
    </lineage>
</organism>
<feature type="compositionally biased region" description="Low complexity" evidence="3">
    <location>
        <begin position="77"/>
        <end position="91"/>
    </location>
</feature>
<dbReference type="EMBL" id="AZGZ01000019">
    <property type="protein sequence ID" value="KZZ89784.1"/>
    <property type="molecule type" value="Genomic_DNA"/>
</dbReference>
<dbReference type="Pfam" id="PF22048">
    <property type="entry name" value="LSO1_2-like"/>
    <property type="match status" value="1"/>
</dbReference>
<dbReference type="PANTHER" id="PTHR21680:SF0">
    <property type="entry name" value="COILED-COIL DOMAIN-CONTAINING PROTEIN 124"/>
    <property type="match status" value="1"/>
</dbReference>
<feature type="compositionally biased region" description="Basic and acidic residues" evidence="3">
    <location>
        <begin position="48"/>
        <end position="75"/>
    </location>
</feature>
<keyword evidence="7" id="KW-1185">Reference proteome</keyword>
<dbReference type="GO" id="GO:0005634">
    <property type="term" value="C:nucleus"/>
    <property type="evidence" value="ECO:0007669"/>
    <property type="project" value="EnsemblFungi"/>
</dbReference>
<keyword evidence="2" id="KW-0175">Coiled coil</keyword>
<dbReference type="OrthoDB" id="76412at2759"/>
<feature type="region of interest" description="Disordered" evidence="3">
    <location>
        <begin position="1"/>
        <end position="107"/>
    </location>
</feature>
<comment type="caution">
    <text evidence="6">The sequence shown here is derived from an EMBL/GenBank/DDBJ whole genome shotgun (WGS) entry which is preliminary data.</text>
</comment>
<evidence type="ECO:0000313" key="7">
    <source>
        <dbReference type="Proteomes" id="UP000242877"/>
    </source>
</evidence>
<dbReference type="VEuPathDB" id="FungiDB:AAP_04135"/>
<comment type="similarity">
    <text evidence="1">Belongs to the CCDC124 family.</text>
</comment>
<evidence type="ECO:0000313" key="6">
    <source>
        <dbReference type="EMBL" id="KZZ89784.1"/>
    </source>
</evidence>
<evidence type="ECO:0000259" key="4">
    <source>
        <dbReference type="Pfam" id="PF06244"/>
    </source>
</evidence>
<protein>
    <recommendedName>
        <fullName evidence="8">DUF1014 domain protein</fullName>
    </recommendedName>
</protein>
<dbReference type="GO" id="GO:0003713">
    <property type="term" value="F:transcription coactivator activity"/>
    <property type="evidence" value="ECO:0007669"/>
    <property type="project" value="EnsemblFungi"/>
</dbReference>
<dbReference type="GO" id="GO:0034599">
    <property type="term" value="P:cellular response to oxidative stress"/>
    <property type="evidence" value="ECO:0007669"/>
    <property type="project" value="EnsemblFungi"/>
</dbReference>
<name>A0A167X900_9EURO</name>
<feature type="domain" description="Coiled-coil" evidence="4">
    <location>
        <begin position="135"/>
        <end position="192"/>
    </location>
</feature>
<dbReference type="InterPro" id="IPR054413">
    <property type="entry name" value="LSO1/2"/>
</dbReference>
<reference evidence="6 7" key="1">
    <citation type="journal article" date="2016" name="Genome Biol. Evol.">
        <title>Divergent and convergent evolution of fungal pathogenicity.</title>
        <authorList>
            <person name="Shang Y."/>
            <person name="Xiao G."/>
            <person name="Zheng P."/>
            <person name="Cen K."/>
            <person name="Zhan S."/>
            <person name="Wang C."/>
        </authorList>
    </citation>
    <scope>NUCLEOTIDE SEQUENCE [LARGE SCALE GENOMIC DNA]</scope>
    <source>
        <strain evidence="6 7">ARSEF 7405</strain>
    </source>
</reference>
<dbReference type="Pfam" id="PF06244">
    <property type="entry name" value="Ccdc124"/>
    <property type="match status" value="1"/>
</dbReference>
<evidence type="ECO:0000259" key="5">
    <source>
        <dbReference type="Pfam" id="PF22048"/>
    </source>
</evidence>
<gene>
    <name evidence="6" type="ORF">AAP_04135</name>
</gene>
<evidence type="ECO:0000256" key="1">
    <source>
        <dbReference type="ARBA" id="ARBA00008296"/>
    </source>
</evidence>
<dbReference type="InterPro" id="IPR010422">
    <property type="entry name" value="Ccdc124/Oxs1"/>
</dbReference>
<dbReference type="GO" id="GO:0006366">
    <property type="term" value="P:transcription by RNA polymerase II"/>
    <property type="evidence" value="ECO:0007669"/>
    <property type="project" value="EnsemblFungi"/>
</dbReference>